<dbReference type="eggNOG" id="COG4238">
    <property type="taxonomic scope" value="Bacteria"/>
</dbReference>
<protein>
    <submittedName>
        <fullName evidence="1">Uncharacterized protein</fullName>
    </submittedName>
</protein>
<gene>
    <name evidence="1" type="ORF">SAMN05216236_105142</name>
</gene>
<evidence type="ECO:0000313" key="2">
    <source>
        <dbReference type="Proteomes" id="UP000182466"/>
    </source>
</evidence>
<sequence length="209" mass="22985">MLGGQGHIFAWRIRGQILGQIRALWVAFAVVALVGCASPPTTRPSTSPARQDIDRLAAAILALGPDVDPGEAAQAARLAFSRSRELALAYQITDPPLVHNTKVNMGLKPRGLCWHWAEDMQQRLNAEGFATLRIHRAIANADNPFRIDHSTALIAARGDPMQDGIVLDPWRLGGWLFWAPVLDDADYDWQPRSRVLARRYGVAPVLSAQ</sequence>
<keyword evidence="2" id="KW-1185">Reference proteome</keyword>
<evidence type="ECO:0000313" key="1">
    <source>
        <dbReference type="EMBL" id="SFT69029.1"/>
    </source>
</evidence>
<dbReference type="Proteomes" id="UP000182466">
    <property type="component" value="Unassembled WGS sequence"/>
</dbReference>
<accession>A0A1I7A285</accession>
<dbReference type="AlphaFoldDB" id="A0A1I7A285"/>
<dbReference type="OrthoDB" id="5339359at2"/>
<name>A0A1I7A285_9RHOB</name>
<dbReference type="STRING" id="999627.SAMN05216236_105142"/>
<reference evidence="1 2" key="1">
    <citation type="submission" date="2016-10" db="EMBL/GenBank/DDBJ databases">
        <authorList>
            <person name="de Groot N.N."/>
        </authorList>
    </citation>
    <scope>NUCLEOTIDE SEQUENCE [LARGE SCALE GENOMIC DNA]</scope>
    <source>
        <strain evidence="1 2">CGMCC 1.10959</strain>
    </source>
</reference>
<proteinExistence type="predicted"/>
<organism evidence="1 2">
    <name type="scientific">Sedimentitalea nanhaiensis</name>
    <dbReference type="NCBI Taxonomy" id="999627"/>
    <lineage>
        <taxon>Bacteria</taxon>
        <taxon>Pseudomonadati</taxon>
        <taxon>Pseudomonadota</taxon>
        <taxon>Alphaproteobacteria</taxon>
        <taxon>Rhodobacterales</taxon>
        <taxon>Paracoccaceae</taxon>
        <taxon>Sedimentitalea</taxon>
    </lineage>
</organism>
<dbReference type="EMBL" id="FPAW01000005">
    <property type="protein sequence ID" value="SFT69029.1"/>
    <property type="molecule type" value="Genomic_DNA"/>
</dbReference>